<dbReference type="RefSeq" id="WP_221503580.1">
    <property type="nucleotide sequence ID" value="NZ_JACHJR010000001.1"/>
</dbReference>
<dbReference type="AlphaFoldDB" id="A0A7W7WHD2"/>
<dbReference type="InterPro" id="IPR036388">
    <property type="entry name" value="WH-like_DNA-bd_sf"/>
</dbReference>
<feature type="domain" description="RecX third three-helical" evidence="8">
    <location>
        <begin position="169"/>
        <end position="215"/>
    </location>
</feature>
<proteinExistence type="inferred from homology"/>
<comment type="similarity">
    <text evidence="2 5">Belongs to the RecX family.</text>
</comment>
<keyword evidence="4 5" id="KW-0963">Cytoplasm</keyword>
<gene>
    <name evidence="5" type="primary">recX</name>
    <name evidence="10" type="ORF">F4556_002110</name>
</gene>
<dbReference type="InterPro" id="IPR053924">
    <property type="entry name" value="RecX_HTH_2nd"/>
</dbReference>
<name>A0A7W7WHD2_9ACTN</name>
<evidence type="ECO:0000256" key="3">
    <source>
        <dbReference type="ARBA" id="ARBA00018111"/>
    </source>
</evidence>
<reference evidence="10 11" key="1">
    <citation type="submission" date="2020-08" db="EMBL/GenBank/DDBJ databases">
        <title>Sequencing the genomes of 1000 actinobacteria strains.</title>
        <authorList>
            <person name="Klenk H.-P."/>
        </authorList>
    </citation>
    <scope>NUCLEOTIDE SEQUENCE [LARGE SCALE GENOMIC DNA]</scope>
    <source>
        <strain evidence="10 11">DSM 44786</strain>
    </source>
</reference>
<dbReference type="GO" id="GO:0005737">
    <property type="term" value="C:cytoplasm"/>
    <property type="evidence" value="ECO:0007669"/>
    <property type="project" value="UniProtKB-SubCell"/>
</dbReference>
<evidence type="ECO:0000259" key="8">
    <source>
        <dbReference type="Pfam" id="PF21981"/>
    </source>
</evidence>
<dbReference type="Pfam" id="PF02631">
    <property type="entry name" value="RecX_HTH2"/>
    <property type="match status" value="1"/>
</dbReference>
<evidence type="ECO:0000256" key="4">
    <source>
        <dbReference type="ARBA" id="ARBA00022490"/>
    </source>
</evidence>
<feature type="domain" description="RecX second three-helical" evidence="7">
    <location>
        <begin position="121"/>
        <end position="162"/>
    </location>
</feature>
<dbReference type="InterPro" id="IPR053926">
    <property type="entry name" value="RecX_HTH_1st"/>
</dbReference>
<dbReference type="GO" id="GO:0006282">
    <property type="term" value="P:regulation of DNA repair"/>
    <property type="evidence" value="ECO:0007669"/>
    <property type="project" value="UniProtKB-UniRule"/>
</dbReference>
<dbReference type="Pfam" id="PF21981">
    <property type="entry name" value="RecX_HTH3"/>
    <property type="match status" value="1"/>
</dbReference>
<evidence type="ECO:0000313" key="11">
    <source>
        <dbReference type="Proteomes" id="UP000573327"/>
    </source>
</evidence>
<dbReference type="EMBL" id="JACHJR010000001">
    <property type="protein sequence ID" value="MBB4946575.1"/>
    <property type="molecule type" value="Genomic_DNA"/>
</dbReference>
<organism evidence="10 11">
    <name type="scientific">Kitasatospora gansuensis</name>
    <dbReference type="NCBI Taxonomy" id="258050"/>
    <lineage>
        <taxon>Bacteria</taxon>
        <taxon>Bacillati</taxon>
        <taxon>Actinomycetota</taxon>
        <taxon>Actinomycetes</taxon>
        <taxon>Kitasatosporales</taxon>
        <taxon>Streptomycetaceae</taxon>
        <taxon>Kitasatospora</taxon>
    </lineage>
</organism>
<dbReference type="Proteomes" id="UP000573327">
    <property type="component" value="Unassembled WGS sequence"/>
</dbReference>
<dbReference type="PANTHER" id="PTHR33602">
    <property type="entry name" value="REGULATORY PROTEIN RECX FAMILY PROTEIN"/>
    <property type="match status" value="1"/>
</dbReference>
<protein>
    <recommendedName>
        <fullName evidence="3 5">Regulatory protein RecX</fullName>
    </recommendedName>
</protein>
<feature type="compositionally biased region" description="Low complexity" evidence="6">
    <location>
        <begin position="65"/>
        <end position="75"/>
    </location>
</feature>
<evidence type="ECO:0000256" key="6">
    <source>
        <dbReference type="SAM" id="MobiDB-lite"/>
    </source>
</evidence>
<dbReference type="InterPro" id="IPR003783">
    <property type="entry name" value="Regulatory_RecX"/>
</dbReference>
<dbReference type="Gene3D" id="1.10.10.10">
    <property type="entry name" value="Winged helix-like DNA-binding domain superfamily/Winged helix DNA-binding domain"/>
    <property type="match status" value="2"/>
</dbReference>
<sequence>MTHESDAEVPGSDESGTEVFPGLLRASELTGGRRRRRTELAPLPSEQPAEPPEPKRRPKRERRAAAAPTDPAAQARDICLRLLTGTAKTRKQLADALRKKEIPDEVAAEVLDRYEEVGLIDDGAFAAAWVESRHAVRGLGRRALAQELRQRGVAGELVERALEQVDSEDEEEAARELVRRKLRTVRALDPQVRTRRLVGMLARRGYSEGLAFRAVKDVLAEED</sequence>
<dbReference type="InterPro" id="IPR053925">
    <property type="entry name" value="RecX_HTH_3rd"/>
</dbReference>
<dbReference type="PANTHER" id="PTHR33602:SF1">
    <property type="entry name" value="REGULATORY PROTEIN RECX FAMILY PROTEIN"/>
    <property type="match status" value="1"/>
</dbReference>
<evidence type="ECO:0000259" key="7">
    <source>
        <dbReference type="Pfam" id="PF02631"/>
    </source>
</evidence>
<feature type="domain" description="RecX first three-helical" evidence="9">
    <location>
        <begin position="75"/>
        <end position="113"/>
    </location>
</feature>
<evidence type="ECO:0000256" key="1">
    <source>
        <dbReference type="ARBA" id="ARBA00004496"/>
    </source>
</evidence>
<evidence type="ECO:0000313" key="10">
    <source>
        <dbReference type="EMBL" id="MBB4946575.1"/>
    </source>
</evidence>
<keyword evidence="11" id="KW-1185">Reference proteome</keyword>
<evidence type="ECO:0000256" key="2">
    <source>
        <dbReference type="ARBA" id="ARBA00009695"/>
    </source>
</evidence>
<comment type="caution">
    <text evidence="10">The sequence shown here is derived from an EMBL/GenBank/DDBJ whole genome shotgun (WGS) entry which is preliminary data.</text>
</comment>
<evidence type="ECO:0000259" key="9">
    <source>
        <dbReference type="Pfam" id="PF21982"/>
    </source>
</evidence>
<comment type="subcellular location">
    <subcellularLocation>
        <location evidence="1 5">Cytoplasm</location>
    </subcellularLocation>
</comment>
<comment type="function">
    <text evidence="5">Modulates RecA activity.</text>
</comment>
<evidence type="ECO:0000256" key="5">
    <source>
        <dbReference type="HAMAP-Rule" id="MF_01114"/>
    </source>
</evidence>
<dbReference type="HAMAP" id="MF_01114">
    <property type="entry name" value="RecX"/>
    <property type="match status" value="1"/>
</dbReference>
<dbReference type="Pfam" id="PF21982">
    <property type="entry name" value="RecX_HTH1"/>
    <property type="match status" value="1"/>
</dbReference>
<feature type="region of interest" description="Disordered" evidence="6">
    <location>
        <begin position="1"/>
        <end position="75"/>
    </location>
</feature>
<accession>A0A7W7WHD2</accession>